<proteinExistence type="predicted"/>
<dbReference type="AlphaFoldDB" id="A0A6C0AUK9"/>
<evidence type="ECO:0000313" key="1">
    <source>
        <dbReference type="EMBL" id="QHS83246.1"/>
    </source>
</evidence>
<reference evidence="1" key="1">
    <citation type="journal article" date="2020" name="Nature">
        <title>Giant virus diversity and host interactions through global metagenomics.</title>
        <authorList>
            <person name="Schulz F."/>
            <person name="Roux S."/>
            <person name="Paez-Espino D."/>
            <person name="Jungbluth S."/>
            <person name="Walsh D.A."/>
            <person name="Denef V.J."/>
            <person name="McMahon K.D."/>
            <person name="Konstantinidis K.T."/>
            <person name="Eloe-Fadrosh E.A."/>
            <person name="Kyrpides N.C."/>
            <person name="Woyke T."/>
        </authorList>
    </citation>
    <scope>NUCLEOTIDE SEQUENCE</scope>
    <source>
        <strain evidence="1">GVMAG-S-ERX555943-30</strain>
    </source>
</reference>
<protein>
    <submittedName>
        <fullName evidence="1">Uncharacterized protein</fullName>
    </submittedName>
</protein>
<dbReference type="EMBL" id="MN738750">
    <property type="protein sequence ID" value="QHS83246.1"/>
    <property type="molecule type" value="Genomic_DNA"/>
</dbReference>
<name>A0A6C0AUK9_9ZZZZ</name>
<accession>A0A6C0AUK9</accession>
<sequence>MLTFLPGSLNDSFHFGILLMDLIISLKSNNFANAAWLSFEYNNVSVSGSSLNTGCRDVFVESSPPDFSDNTEPDKL</sequence>
<organism evidence="1">
    <name type="scientific">viral metagenome</name>
    <dbReference type="NCBI Taxonomy" id="1070528"/>
    <lineage>
        <taxon>unclassified sequences</taxon>
        <taxon>metagenomes</taxon>
        <taxon>organismal metagenomes</taxon>
    </lineage>
</organism>